<dbReference type="Pfam" id="PF04075">
    <property type="entry name" value="F420H2_quin_red"/>
    <property type="match status" value="1"/>
</dbReference>
<gene>
    <name evidence="2" type="ORF">KV110_26130</name>
</gene>
<keyword evidence="3" id="KW-1185">Reference proteome</keyword>
<accession>A0ABX8RJG5</accession>
<protein>
    <submittedName>
        <fullName evidence="2">Nitroreductase family deazaflavin-dependent oxidoreductase</fullName>
    </submittedName>
</protein>
<dbReference type="InterPro" id="IPR004378">
    <property type="entry name" value="F420H2_quin_Rdtase"/>
</dbReference>
<feature type="region of interest" description="Disordered" evidence="1">
    <location>
        <begin position="1"/>
        <end position="24"/>
    </location>
</feature>
<evidence type="ECO:0000256" key="1">
    <source>
        <dbReference type="SAM" id="MobiDB-lite"/>
    </source>
</evidence>
<evidence type="ECO:0000313" key="2">
    <source>
        <dbReference type="EMBL" id="QXN89027.1"/>
    </source>
</evidence>
<dbReference type="RefSeq" id="WP_218469907.1">
    <property type="nucleotide sequence ID" value="NZ_BAABJN010000003.1"/>
</dbReference>
<sequence>MSDAVPGENPYGTPSTTGPQPIPSAQAVTNKIVRTLLRVPAVSGLVGKRLLTLHVVGRKSGKVYDVPVAYTRHNGTLLIGTALRPWVKNLQAGGPVQVSMGGKPRTFDPVVHTEQRDVMRLYEVIARDNATNAKFNGIGFTADGSPNKADLYQTWQQGGVVIALTPR</sequence>
<dbReference type="NCBIfam" id="TIGR00026">
    <property type="entry name" value="hi_GC_TIGR00026"/>
    <property type="match status" value="1"/>
</dbReference>
<reference evidence="2 3" key="1">
    <citation type="submission" date="2021-07" db="EMBL/GenBank/DDBJ databases">
        <title>Whole Genome Sequence of Nocardia Iowensis.</title>
        <authorList>
            <person name="Lamm A."/>
            <person name="Collins-Fairclough A.M."/>
            <person name="Bunk B."/>
            <person name="Sproer C."/>
        </authorList>
    </citation>
    <scope>NUCLEOTIDE SEQUENCE [LARGE SCALE GENOMIC DNA]</scope>
    <source>
        <strain evidence="2 3">NRRL 5646</strain>
    </source>
</reference>
<evidence type="ECO:0000313" key="3">
    <source>
        <dbReference type="Proteomes" id="UP000694257"/>
    </source>
</evidence>
<dbReference type="Proteomes" id="UP000694257">
    <property type="component" value="Chromosome"/>
</dbReference>
<organism evidence="2 3">
    <name type="scientific">Nocardia iowensis</name>
    <dbReference type="NCBI Taxonomy" id="204891"/>
    <lineage>
        <taxon>Bacteria</taxon>
        <taxon>Bacillati</taxon>
        <taxon>Actinomycetota</taxon>
        <taxon>Actinomycetes</taxon>
        <taxon>Mycobacteriales</taxon>
        <taxon>Nocardiaceae</taxon>
        <taxon>Nocardia</taxon>
    </lineage>
</organism>
<dbReference type="EMBL" id="CP078145">
    <property type="protein sequence ID" value="QXN89027.1"/>
    <property type="molecule type" value="Genomic_DNA"/>
</dbReference>
<proteinExistence type="predicted"/>
<name>A0ABX8RJG5_NOCIO</name>